<evidence type="ECO:0000256" key="2">
    <source>
        <dbReference type="SAM" id="Phobius"/>
    </source>
</evidence>
<keyword evidence="2" id="KW-0472">Membrane</keyword>
<feature type="compositionally biased region" description="Polar residues" evidence="1">
    <location>
        <begin position="150"/>
        <end position="163"/>
    </location>
</feature>
<feature type="region of interest" description="Disordered" evidence="1">
    <location>
        <begin position="88"/>
        <end position="163"/>
    </location>
</feature>
<evidence type="ECO:0000256" key="1">
    <source>
        <dbReference type="SAM" id="MobiDB-lite"/>
    </source>
</evidence>
<keyword evidence="4" id="KW-1185">Reference proteome</keyword>
<reference evidence="3" key="1">
    <citation type="submission" date="2023-03" db="EMBL/GenBank/DDBJ databases">
        <title>Complete genome of Cladonia borealis.</title>
        <authorList>
            <person name="Park H."/>
        </authorList>
    </citation>
    <scope>NUCLEOTIDE SEQUENCE</scope>
    <source>
        <strain evidence="3">ANT050790</strain>
    </source>
</reference>
<name>A0AA39R4S6_9LECA</name>
<dbReference type="Proteomes" id="UP001166286">
    <property type="component" value="Unassembled WGS sequence"/>
</dbReference>
<keyword evidence="2" id="KW-1133">Transmembrane helix</keyword>
<feature type="transmembrane region" description="Helical" evidence="2">
    <location>
        <begin position="12"/>
        <end position="30"/>
    </location>
</feature>
<gene>
    <name evidence="3" type="ORF">JMJ35_002242</name>
</gene>
<comment type="caution">
    <text evidence="3">The sequence shown here is derived from an EMBL/GenBank/DDBJ whole genome shotgun (WGS) entry which is preliminary data.</text>
</comment>
<evidence type="ECO:0000313" key="3">
    <source>
        <dbReference type="EMBL" id="KAK0514863.1"/>
    </source>
</evidence>
<sequence>MPSLSGDIITTVIYGTAATIIGLVTIYQAHKAWTLWHSHRQSQEHSQPDVELGPGPSRVTFDRLEVAEAVALPAQVSDDAFVRALQDSRSGLRPLNGPSIDRSLTALPTNSPTREPPQGCDQASSRDNPLSSTADAITPMTADLGEGLSTKPSTSPYNSQNEY</sequence>
<feature type="compositionally biased region" description="Polar residues" evidence="1">
    <location>
        <begin position="121"/>
        <end position="135"/>
    </location>
</feature>
<accession>A0AA39R4S6</accession>
<evidence type="ECO:0000313" key="4">
    <source>
        <dbReference type="Proteomes" id="UP001166286"/>
    </source>
</evidence>
<protein>
    <submittedName>
        <fullName evidence="3">Uncharacterized protein</fullName>
    </submittedName>
</protein>
<dbReference type="EMBL" id="JAFEKC020000004">
    <property type="protein sequence ID" value="KAK0514863.1"/>
    <property type="molecule type" value="Genomic_DNA"/>
</dbReference>
<proteinExistence type="predicted"/>
<organism evidence="3 4">
    <name type="scientific">Cladonia borealis</name>
    <dbReference type="NCBI Taxonomy" id="184061"/>
    <lineage>
        <taxon>Eukaryota</taxon>
        <taxon>Fungi</taxon>
        <taxon>Dikarya</taxon>
        <taxon>Ascomycota</taxon>
        <taxon>Pezizomycotina</taxon>
        <taxon>Lecanoromycetes</taxon>
        <taxon>OSLEUM clade</taxon>
        <taxon>Lecanoromycetidae</taxon>
        <taxon>Lecanorales</taxon>
        <taxon>Lecanorineae</taxon>
        <taxon>Cladoniaceae</taxon>
        <taxon>Cladonia</taxon>
    </lineage>
</organism>
<dbReference type="AlphaFoldDB" id="A0AA39R4S6"/>
<keyword evidence="2" id="KW-0812">Transmembrane</keyword>